<dbReference type="PANTHER" id="PTHR34406">
    <property type="entry name" value="PROTEIN YCEI"/>
    <property type="match status" value="1"/>
</dbReference>
<evidence type="ECO:0000313" key="4">
    <source>
        <dbReference type="Proteomes" id="UP001354989"/>
    </source>
</evidence>
<gene>
    <name evidence="3" type="primary">yceI_2</name>
    <name evidence="3" type="ORF">PEPS_25280</name>
</gene>
<reference evidence="3 4" key="1">
    <citation type="submission" date="2021-12" db="EMBL/GenBank/DDBJ databases">
        <title>Genome sequencing of bacteria with rrn-lacking chromosome and rrn-plasmid.</title>
        <authorList>
            <person name="Anda M."/>
            <person name="Iwasaki W."/>
        </authorList>
    </citation>
    <scope>NUCLEOTIDE SEQUENCE [LARGE SCALE GENOMIC DNA]</scope>
    <source>
        <strain evidence="3 4">NBRC 101262</strain>
    </source>
</reference>
<dbReference type="RefSeq" id="WP_332919582.1">
    <property type="nucleotide sequence ID" value="NZ_AP025292.1"/>
</dbReference>
<name>A0ABM7VH32_9BACT</name>
<dbReference type="SUPFAM" id="SSF101874">
    <property type="entry name" value="YceI-like"/>
    <property type="match status" value="1"/>
</dbReference>
<dbReference type="SMART" id="SM00867">
    <property type="entry name" value="YceI"/>
    <property type="match status" value="1"/>
</dbReference>
<organism evidence="3 4">
    <name type="scientific">Persicobacter psychrovividus</name>
    <dbReference type="NCBI Taxonomy" id="387638"/>
    <lineage>
        <taxon>Bacteria</taxon>
        <taxon>Pseudomonadati</taxon>
        <taxon>Bacteroidota</taxon>
        <taxon>Cytophagia</taxon>
        <taxon>Cytophagales</taxon>
        <taxon>Persicobacteraceae</taxon>
        <taxon>Persicobacter</taxon>
    </lineage>
</organism>
<sequence length="200" mass="22398">MRYHILVLLLAMSSLLTAFALSNTAEQYTVDTDHSQVKWTGEKVGGSHYGHVAVKEGVLHVADGKIESGLVVLDMSSMVVEDLKGFMKRKLEKHLKSEDFFNVEAYPTATFKIKKVYRQGKQQDEFKVIGDLTIKGITKEIHFPATIALSPTFITAKALITVDRTAFDVRYGSGSFFDDLGNKTIYDDFKLEVNIKANQK</sequence>
<evidence type="ECO:0000313" key="3">
    <source>
        <dbReference type="EMBL" id="BDD00248.1"/>
    </source>
</evidence>
<proteinExistence type="predicted"/>
<dbReference type="PANTHER" id="PTHR34406:SF1">
    <property type="entry name" value="PROTEIN YCEI"/>
    <property type="match status" value="1"/>
</dbReference>
<dbReference type="InterPro" id="IPR036761">
    <property type="entry name" value="TTHA0802/YceI-like_sf"/>
</dbReference>
<evidence type="ECO:0000256" key="1">
    <source>
        <dbReference type="SAM" id="SignalP"/>
    </source>
</evidence>
<protein>
    <submittedName>
        <fullName evidence="3">Lipid-binding protein</fullName>
    </submittedName>
</protein>
<feature type="chain" id="PRO_5045704165" evidence="1">
    <location>
        <begin position="21"/>
        <end position="200"/>
    </location>
</feature>
<dbReference type="Pfam" id="PF04264">
    <property type="entry name" value="YceI"/>
    <property type="match status" value="1"/>
</dbReference>
<evidence type="ECO:0000259" key="2">
    <source>
        <dbReference type="SMART" id="SM00867"/>
    </source>
</evidence>
<dbReference type="InterPro" id="IPR007372">
    <property type="entry name" value="Lipid/polyisoprenoid-bd_YceI"/>
</dbReference>
<dbReference type="EMBL" id="AP025292">
    <property type="protein sequence ID" value="BDD00248.1"/>
    <property type="molecule type" value="Genomic_DNA"/>
</dbReference>
<keyword evidence="1" id="KW-0732">Signal</keyword>
<feature type="domain" description="Lipid/polyisoprenoid-binding YceI-like" evidence="2">
    <location>
        <begin position="27"/>
        <end position="198"/>
    </location>
</feature>
<keyword evidence="4" id="KW-1185">Reference proteome</keyword>
<feature type="signal peptide" evidence="1">
    <location>
        <begin position="1"/>
        <end position="20"/>
    </location>
</feature>
<accession>A0ABM7VH32</accession>
<dbReference type="Gene3D" id="2.40.128.110">
    <property type="entry name" value="Lipid/polyisoprenoid-binding, YceI-like"/>
    <property type="match status" value="1"/>
</dbReference>
<dbReference type="Proteomes" id="UP001354989">
    <property type="component" value="Chromosome"/>
</dbReference>